<feature type="transmembrane region" description="Helical" evidence="1">
    <location>
        <begin position="40"/>
        <end position="62"/>
    </location>
</feature>
<keyword evidence="1" id="KW-0812">Transmembrane</keyword>
<dbReference type="AlphaFoldDB" id="A0A7R8X465"/>
<proteinExistence type="predicted"/>
<dbReference type="InterPro" id="IPR052728">
    <property type="entry name" value="O2_lipid_transport_reg"/>
</dbReference>
<dbReference type="PANTHER" id="PTHR11161:SF0">
    <property type="entry name" value="O-ACYLTRANSFERASE LIKE PROTEIN"/>
    <property type="match status" value="1"/>
</dbReference>
<keyword evidence="1" id="KW-1133">Transmembrane helix</keyword>
<gene>
    <name evidence="2" type="ORF">DSTB1V02_LOCUS2363</name>
</gene>
<feature type="transmembrane region" description="Helical" evidence="1">
    <location>
        <begin position="12"/>
        <end position="28"/>
    </location>
</feature>
<reference evidence="2" key="1">
    <citation type="submission" date="2020-11" db="EMBL/GenBank/DDBJ databases">
        <authorList>
            <person name="Tran Van P."/>
        </authorList>
    </citation>
    <scope>NUCLEOTIDE SEQUENCE</scope>
</reference>
<dbReference type="OrthoDB" id="10006435at2759"/>
<organism evidence="2">
    <name type="scientific">Darwinula stevensoni</name>
    <dbReference type="NCBI Taxonomy" id="69355"/>
    <lineage>
        <taxon>Eukaryota</taxon>
        <taxon>Metazoa</taxon>
        <taxon>Ecdysozoa</taxon>
        <taxon>Arthropoda</taxon>
        <taxon>Crustacea</taxon>
        <taxon>Oligostraca</taxon>
        <taxon>Ostracoda</taxon>
        <taxon>Podocopa</taxon>
        <taxon>Podocopida</taxon>
        <taxon>Darwinulocopina</taxon>
        <taxon>Darwinuloidea</taxon>
        <taxon>Darwinulidae</taxon>
        <taxon>Darwinula</taxon>
    </lineage>
</organism>
<evidence type="ECO:0000313" key="3">
    <source>
        <dbReference type="Proteomes" id="UP000677054"/>
    </source>
</evidence>
<accession>A0A7R8X465</accession>
<evidence type="ECO:0000256" key="1">
    <source>
        <dbReference type="SAM" id="Phobius"/>
    </source>
</evidence>
<keyword evidence="3" id="KW-1185">Reference proteome</keyword>
<dbReference type="EMBL" id="LR899778">
    <property type="protein sequence ID" value="CAD7242397.1"/>
    <property type="molecule type" value="Genomic_DNA"/>
</dbReference>
<dbReference type="EMBL" id="CAJPEV010000261">
    <property type="protein sequence ID" value="CAG0883123.1"/>
    <property type="molecule type" value="Genomic_DNA"/>
</dbReference>
<name>A0A7R8X465_9CRUS</name>
<keyword evidence="1" id="KW-0472">Membrane</keyword>
<dbReference type="Proteomes" id="UP000677054">
    <property type="component" value="Unassembled WGS sequence"/>
</dbReference>
<sequence>MQALIPFSRLTYCSYLLSLNIQIIYQSSRKHVGYLDHPTMVYWFLGILAITEMGAFVFSLLFESPFLGLEKVIFPLLDEWIVTPIAQALPFEFGPRETLPPVKEELKEEVNEKIAIITEDVLKSEGMEFQPEKVHPTTIL</sequence>
<protein>
    <submittedName>
        <fullName evidence="2">Uncharacterized protein</fullName>
    </submittedName>
</protein>
<dbReference type="PANTHER" id="PTHR11161">
    <property type="entry name" value="O-ACYLTRANSFERASE"/>
    <property type="match status" value="1"/>
</dbReference>
<evidence type="ECO:0000313" key="2">
    <source>
        <dbReference type="EMBL" id="CAD7242397.1"/>
    </source>
</evidence>